<dbReference type="EMBL" id="JACJVN010000049">
    <property type="protein sequence ID" value="MBB6678100.1"/>
    <property type="molecule type" value="Genomic_DNA"/>
</dbReference>
<dbReference type="RefSeq" id="WP_185179375.1">
    <property type="nucleotide sequence ID" value="NZ_CBCSEP010000033.1"/>
</dbReference>
<dbReference type="AlphaFoldDB" id="A0A841TFU4"/>
<proteinExistence type="predicted"/>
<name>A0A841TFU4_9BACL</name>
<dbReference type="CDD" id="cd07302">
    <property type="entry name" value="CHD"/>
    <property type="match status" value="1"/>
</dbReference>
<dbReference type="SUPFAM" id="SSF48452">
    <property type="entry name" value="TPR-like"/>
    <property type="match status" value="1"/>
</dbReference>
<dbReference type="GO" id="GO:0035556">
    <property type="term" value="P:intracellular signal transduction"/>
    <property type="evidence" value="ECO:0007669"/>
    <property type="project" value="InterPro"/>
</dbReference>
<dbReference type="InterPro" id="IPR029787">
    <property type="entry name" value="Nucleotide_cyclase"/>
</dbReference>
<dbReference type="GO" id="GO:0009190">
    <property type="term" value="P:cyclic nucleotide biosynthetic process"/>
    <property type="evidence" value="ECO:0007669"/>
    <property type="project" value="InterPro"/>
</dbReference>
<evidence type="ECO:0000313" key="2">
    <source>
        <dbReference type="Proteomes" id="UP000574133"/>
    </source>
</evidence>
<sequence>MNGYLIFSDLKGFSKLTEPEIRIFYKEIMPQLSERLKPFIERASVWNTWGDAVVAVYESGHDAVGMALLYRDLFKEYKYHELGITKLYPRIAGHYGEFEYFDDPLLQRRNVLGTNVNTTARIEPITRPGEVFVSKQFKEAIENLPEKVTRVSFDELGEIELAKNFGVKEIYRLYRNDEPKQIIDRILRTDLSWALPEAPKMSEDESKTINFYKNAPNKEILQQALKSEQIEGKSGHYIIELADICKSFGFYEEAITYIQRAEQYFLDINEIKVYPFKHQKRLLKIKANCLTRIGEYESAADIVYGLWQLGARDSDTLSMLAAQYKRRAIFENGRLLKYDEIRKELLERARDLYLEAFRLNIEEYYPAINVAYLYKLMGGMEAGKGNKLAGYILQSWGHRKGEDWWMDSTLAEAELIQDDLEPALDLFQNAVKNHNPTSFERRATSEQIQIYAHFTNQQANVEPILKILE</sequence>
<dbReference type="GO" id="GO:0004016">
    <property type="term" value="F:adenylate cyclase activity"/>
    <property type="evidence" value="ECO:0007669"/>
    <property type="project" value="UniProtKB-ARBA"/>
</dbReference>
<keyword evidence="2" id="KW-1185">Reference proteome</keyword>
<gene>
    <name evidence="1" type="ORF">H4Q31_12400</name>
</gene>
<dbReference type="Proteomes" id="UP000574133">
    <property type="component" value="Unassembled WGS sequence"/>
</dbReference>
<dbReference type="InterPro" id="IPR001054">
    <property type="entry name" value="A/G_cyclase"/>
</dbReference>
<dbReference type="Gene3D" id="3.30.70.1230">
    <property type="entry name" value="Nucleotide cyclase"/>
    <property type="match status" value="1"/>
</dbReference>
<protein>
    <submittedName>
        <fullName evidence="1">Adenylate/guanylate cyclase domain-containing protein</fullName>
    </submittedName>
</protein>
<organism evidence="1 2">
    <name type="scientific">Cohnella lubricantis</name>
    <dbReference type="NCBI Taxonomy" id="2163172"/>
    <lineage>
        <taxon>Bacteria</taxon>
        <taxon>Bacillati</taxon>
        <taxon>Bacillota</taxon>
        <taxon>Bacilli</taxon>
        <taxon>Bacillales</taxon>
        <taxon>Paenibacillaceae</taxon>
        <taxon>Cohnella</taxon>
    </lineage>
</organism>
<evidence type="ECO:0000313" key="1">
    <source>
        <dbReference type="EMBL" id="MBB6678100.1"/>
    </source>
</evidence>
<dbReference type="Pfam" id="PF20308">
    <property type="entry name" value="TPR-S"/>
    <property type="match status" value="1"/>
</dbReference>
<accession>A0A841TFU4</accession>
<dbReference type="InterPro" id="IPR046880">
    <property type="entry name" value="TPR-S"/>
</dbReference>
<dbReference type="SUPFAM" id="SSF55073">
    <property type="entry name" value="Nucleotide cyclase"/>
    <property type="match status" value="1"/>
</dbReference>
<reference evidence="1 2" key="1">
    <citation type="submission" date="2020-08" db="EMBL/GenBank/DDBJ databases">
        <title>Cohnella phylogeny.</title>
        <authorList>
            <person name="Dunlap C."/>
        </authorList>
    </citation>
    <scope>NUCLEOTIDE SEQUENCE [LARGE SCALE GENOMIC DNA]</scope>
    <source>
        <strain evidence="1 2">DSM 103658</strain>
    </source>
</reference>
<comment type="caution">
    <text evidence="1">The sequence shown here is derived from an EMBL/GenBank/DDBJ whole genome shotgun (WGS) entry which is preliminary data.</text>
</comment>
<dbReference type="InterPro" id="IPR011990">
    <property type="entry name" value="TPR-like_helical_dom_sf"/>
</dbReference>